<reference evidence="2" key="1">
    <citation type="journal article" date="2017" name="Genome Biol.">
        <title>Comparative genomics reveals high biological diversity and specific adaptations in the industrially and medically important fungal genus Aspergillus.</title>
        <authorList>
            <person name="de Vries R.P."/>
            <person name="Riley R."/>
            <person name="Wiebenga A."/>
            <person name="Aguilar-Osorio G."/>
            <person name="Amillis S."/>
            <person name="Uchima C.A."/>
            <person name="Anderluh G."/>
            <person name="Asadollahi M."/>
            <person name="Askin M."/>
            <person name="Barry K."/>
            <person name="Battaglia E."/>
            <person name="Bayram O."/>
            <person name="Benocci T."/>
            <person name="Braus-Stromeyer S.A."/>
            <person name="Caldana C."/>
            <person name="Canovas D."/>
            <person name="Cerqueira G.C."/>
            <person name="Chen F."/>
            <person name="Chen W."/>
            <person name="Choi C."/>
            <person name="Clum A."/>
            <person name="Dos Santos R.A."/>
            <person name="Damasio A.R."/>
            <person name="Diallinas G."/>
            <person name="Emri T."/>
            <person name="Fekete E."/>
            <person name="Flipphi M."/>
            <person name="Freyberg S."/>
            <person name="Gallo A."/>
            <person name="Gournas C."/>
            <person name="Habgood R."/>
            <person name="Hainaut M."/>
            <person name="Harispe M.L."/>
            <person name="Henrissat B."/>
            <person name="Hilden K.S."/>
            <person name="Hope R."/>
            <person name="Hossain A."/>
            <person name="Karabika E."/>
            <person name="Karaffa L."/>
            <person name="Karanyi Z."/>
            <person name="Krasevec N."/>
            <person name="Kuo A."/>
            <person name="Kusch H."/>
            <person name="LaButti K."/>
            <person name="Lagendijk E.L."/>
            <person name="Lapidus A."/>
            <person name="Levasseur A."/>
            <person name="Lindquist E."/>
            <person name="Lipzen A."/>
            <person name="Logrieco A.F."/>
            <person name="MacCabe A."/>
            <person name="Maekelae M.R."/>
            <person name="Malavazi I."/>
            <person name="Melin P."/>
            <person name="Meyer V."/>
            <person name="Mielnichuk N."/>
            <person name="Miskei M."/>
            <person name="Molnar A.P."/>
            <person name="Mule G."/>
            <person name="Ngan C.Y."/>
            <person name="Orejas M."/>
            <person name="Orosz E."/>
            <person name="Ouedraogo J.P."/>
            <person name="Overkamp K.M."/>
            <person name="Park H.-S."/>
            <person name="Perrone G."/>
            <person name="Piumi F."/>
            <person name="Punt P.J."/>
            <person name="Ram A.F."/>
            <person name="Ramon A."/>
            <person name="Rauscher S."/>
            <person name="Record E."/>
            <person name="Riano-Pachon D.M."/>
            <person name="Robert V."/>
            <person name="Roehrig J."/>
            <person name="Ruller R."/>
            <person name="Salamov A."/>
            <person name="Salih N.S."/>
            <person name="Samson R.A."/>
            <person name="Sandor E."/>
            <person name="Sanguinetti M."/>
            <person name="Schuetze T."/>
            <person name="Sepcic K."/>
            <person name="Shelest E."/>
            <person name="Sherlock G."/>
            <person name="Sophianopoulou V."/>
            <person name="Squina F.M."/>
            <person name="Sun H."/>
            <person name="Susca A."/>
            <person name="Todd R.B."/>
            <person name="Tsang A."/>
            <person name="Unkles S.E."/>
            <person name="van de Wiele N."/>
            <person name="van Rossen-Uffink D."/>
            <person name="Oliveira J.V."/>
            <person name="Vesth T.C."/>
            <person name="Visser J."/>
            <person name="Yu J.-H."/>
            <person name="Zhou M."/>
            <person name="Andersen M.R."/>
            <person name="Archer D.B."/>
            <person name="Baker S.E."/>
            <person name="Benoit I."/>
            <person name="Brakhage A.A."/>
            <person name="Braus G.H."/>
            <person name="Fischer R."/>
            <person name="Frisvad J.C."/>
            <person name="Goldman G.H."/>
            <person name="Houbraken J."/>
            <person name="Oakley B."/>
            <person name="Pocsi I."/>
            <person name="Scazzocchio C."/>
            <person name="Seiboth B."/>
            <person name="vanKuyk P.A."/>
            <person name="Wortman J."/>
            <person name="Dyer P.S."/>
            <person name="Grigoriev I.V."/>
        </authorList>
    </citation>
    <scope>NUCLEOTIDE SEQUENCE [LARGE SCALE GENOMIC DNA]</scope>
    <source>
        <strain evidence="2">ITEM 5010</strain>
    </source>
</reference>
<gene>
    <name evidence="1" type="ORF">ASPCADRAFT_509901</name>
</gene>
<name>A0A1R3RBX7_ASPC5</name>
<evidence type="ECO:0000313" key="1">
    <source>
        <dbReference type="EMBL" id="OOF91995.1"/>
    </source>
</evidence>
<proteinExistence type="predicted"/>
<evidence type="ECO:0000313" key="2">
    <source>
        <dbReference type="Proteomes" id="UP000188318"/>
    </source>
</evidence>
<evidence type="ECO:0008006" key="3">
    <source>
        <dbReference type="Google" id="ProtNLM"/>
    </source>
</evidence>
<dbReference type="EMBL" id="KV907509">
    <property type="protein sequence ID" value="OOF91995.1"/>
    <property type="molecule type" value="Genomic_DNA"/>
</dbReference>
<feature type="non-terminal residue" evidence="1">
    <location>
        <position position="186"/>
    </location>
</feature>
<dbReference type="AlphaFoldDB" id="A0A1R3RBX7"/>
<keyword evidence="2" id="KW-1185">Reference proteome</keyword>
<sequence length="186" mass="20794">MPGLSDLPTDILVLVYKQLDDIDDALRLRRKCRNLHQVFEPENRLVILKGILSHLDYSPHQDNDSGWMGYKRNTVTALDFLVNDLTCSLHSVPGVGCRWHTIKLLMQFLVHEVFPEMTLVGIGTSETIRICKPNAHPAGSTEIDPATLSYRYEGLEFLADSLTHGTDQNKGDALIWAAVNGLEAVI</sequence>
<accession>A0A1R3RBX7</accession>
<organism evidence="1 2">
    <name type="scientific">Aspergillus carbonarius (strain ITEM 5010)</name>
    <dbReference type="NCBI Taxonomy" id="602072"/>
    <lineage>
        <taxon>Eukaryota</taxon>
        <taxon>Fungi</taxon>
        <taxon>Dikarya</taxon>
        <taxon>Ascomycota</taxon>
        <taxon>Pezizomycotina</taxon>
        <taxon>Eurotiomycetes</taxon>
        <taxon>Eurotiomycetidae</taxon>
        <taxon>Eurotiales</taxon>
        <taxon>Aspergillaceae</taxon>
        <taxon>Aspergillus</taxon>
        <taxon>Aspergillus subgen. Circumdati</taxon>
    </lineage>
</organism>
<protein>
    <recommendedName>
        <fullName evidence="3">F-box domain-containing protein</fullName>
    </recommendedName>
</protein>
<dbReference type="VEuPathDB" id="FungiDB:ASPCADRAFT_509901"/>
<dbReference type="Proteomes" id="UP000188318">
    <property type="component" value="Unassembled WGS sequence"/>
</dbReference>